<dbReference type="AlphaFoldDB" id="B4S4M1"/>
<evidence type="ECO:0000259" key="8">
    <source>
        <dbReference type="Pfam" id="PF01182"/>
    </source>
</evidence>
<dbReference type="Pfam" id="PF01182">
    <property type="entry name" value="Glucosamine_iso"/>
    <property type="match status" value="1"/>
</dbReference>
<comment type="catalytic activity">
    <reaction evidence="1 7">
        <text>6-phospho-D-glucono-1,5-lactone + H2O = 6-phospho-D-gluconate + H(+)</text>
        <dbReference type="Rhea" id="RHEA:12556"/>
        <dbReference type="ChEBI" id="CHEBI:15377"/>
        <dbReference type="ChEBI" id="CHEBI:15378"/>
        <dbReference type="ChEBI" id="CHEBI:57955"/>
        <dbReference type="ChEBI" id="CHEBI:58759"/>
        <dbReference type="EC" id="3.1.1.31"/>
    </reaction>
</comment>
<evidence type="ECO:0000256" key="5">
    <source>
        <dbReference type="ARBA" id="ARBA00013198"/>
    </source>
</evidence>
<comment type="similarity">
    <text evidence="4 7">Belongs to the glucosamine/galactosamine-6-phosphate isomerase family. 6-phosphogluconolactonase subfamily.</text>
</comment>
<comment type="pathway">
    <text evidence="3 7">Carbohydrate degradation; pentose phosphate pathway; D-ribulose 5-phosphate from D-glucose 6-phosphate (oxidative stage): step 2/3.</text>
</comment>
<evidence type="ECO:0000256" key="4">
    <source>
        <dbReference type="ARBA" id="ARBA00010662"/>
    </source>
</evidence>
<dbReference type="KEGG" id="paa:Paes_1905"/>
<evidence type="ECO:0000256" key="7">
    <source>
        <dbReference type="RuleBase" id="RU365095"/>
    </source>
</evidence>
<dbReference type="EMBL" id="CP001108">
    <property type="protein sequence ID" value="ACF46917.1"/>
    <property type="molecule type" value="Genomic_DNA"/>
</dbReference>
<dbReference type="GO" id="GO:0017057">
    <property type="term" value="F:6-phosphogluconolactonase activity"/>
    <property type="evidence" value="ECO:0007669"/>
    <property type="project" value="UniProtKB-UniRule"/>
</dbReference>
<dbReference type="EC" id="3.1.1.31" evidence="5 7"/>
<dbReference type="eggNOG" id="COG0363">
    <property type="taxonomic scope" value="Bacteria"/>
</dbReference>
<dbReference type="Gene3D" id="3.40.50.1360">
    <property type="match status" value="1"/>
</dbReference>
<proteinExistence type="inferred from homology"/>
<dbReference type="NCBIfam" id="TIGR01198">
    <property type="entry name" value="pgl"/>
    <property type="match status" value="1"/>
</dbReference>
<dbReference type="InterPro" id="IPR006148">
    <property type="entry name" value="Glc/Gal-6P_isomerase"/>
</dbReference>
<evidence type="ECO:0000256" key="1">
    <source>
        <dbReference type="ARBA" id="ARBA00000832"/>
    </source>
</evidence>
<dbReference type="InterPro" id="IPR039104">
    <property type="entry name" value="6PGL"/>
</dbReference>
<dbReference type="GO" id="GO:0006098">
    <property type="term" value="P:pentose-phosphate shunt"/>
    <property type="evidence" value="ECO:0007669"/>
    <property type="project" value="UniProtKB-UniPathway"/>
</dbReference>
<keyword evidence="10" id="KW-1185">Reference proteome</keyword>
<evidence type="ECO:0000256" key="2">
    <source>
        <dbReference type="ARBA" id="ARBA00002681"/>
    </source>
</evidence>
<feature type="domain" description="Glucosamine/galactosamine-6-phosphate isomerase" evidence="8">
    <location>
        <begin position="9"/>
        <end position="257"/>
    </location>
</feature>
<name>B4S4M1_PROA2</name>
<dbReference type="SUPFAM" id="SSF100950">
    <property type="entry name" value="NagB/RpiA/CoA transferase-like"/>
    <property type="match status" value="1"/>
</dbReference>
<organism evidence="9 10">
    <name type="scientific">Prosthecochloris aestuarii (strain DSM 271 / SK 413)</name>
    <dbReference type="NCBI Taxonomy" id="290512"/>
    <lineage>
        <taxon>Bacteria</taxon>
        <taxon>Pseudomonadati</taxon>
        <taxon>Chlorobiota</taxon>
        <taxon>Chlorobiia</taxon>
        <taxon>Chlorobiales</taxon>
        <taxon>Chlorobiaceae</taxon>
        <taxon>Prosthecochloris</taxon>
    </lineage>
</organism>
<dbReference type="PANTHER" id="PTHR11054:SF0">
    <property type="entry name" value="6-PHOSPHOGLUCONOLACTONASE"/>
    <property type="match status" value="1"/>
</dbReference>
<dbReference type="InterPro" id="IPR037171">
    <property type="entry name" value="NagB/RpiA_transferase-like"/>
</dbReference>
<dbReference type="PANTHER" id="PTHR11054">
    <property type="entry name" value="6-PHOSPHOGLUCONOLACTONASE"/>
    <property type="match status" value="1"/>
</dbReference>
<dbReference type="Proteomes" id="UP000002725">
    <property type="component" value="Chromosome"/>
</dbReference>
<evidence type="ECO:0000313" key="9">
    <source>
        <dbReference type="EMBL" id="ACF46917.1"/>
    </source>
</evidence>
<evidence type="ECO:0000313" key="10">
    <source>
        <dbReference type="Proteomes" id="UP000002725"/>
    </source>
</evidence>
<dbReference type="CDD" id="cd01400">
    <property type="entry name" value="6PGL"/>
    <property type="match status" value="1"/>
</dbReference>
<sequence length="277" mass="30732">MTTVTEGSEKMVLEKTAACIISKALQAIRQHGWCSLVLAGGNSPRKLYRKLAEGLPYELIEPDCRDTRTGNDTTVRLPWEKIMLFWGDERCVPLNHPDSNFRMAQESLLNYTEIPENNIFCMPHVTSGFADAALRYETTLKHFFQSHHSSWPSDNLWPAFDIILLGMGNDGHTASLFPDDTPALEEKHRWVTDVHAKNGSPPGHRLTLTLPLINNAASVLFYVTGEKKTALARQIISGGQNTVPAARINPKHGDLQWFLADGSTGQKPVSGPQECTA</sequence>
<comment type="function">
    <text evidence="2 7">Hydrolysis of 6-phosphogluconolactone to 6-phosphogluconate.</text>
</comment>
<dbReference type="HOGENOM" id="CLU_053947_2_0_10"/>
<keyword evidence="7" id="KW-0378">Hydrolase</keyword>
<dbReference type="STRING" id="290512.Paes_1905"/>
<dbReference type="UniPathway" id="UPA00115">
    <property type="reaction ID" value="UER00409"/>
</dbReference>
<dbReference type="RefSeq" id="WP_012506450.1">
    <property type="nucleotide sequence ID" value="NC_011059.1"/>
</dbReference>
<evidence type="ECO:0000256" key="3">
    <source>
        <dbReference type="ARBA" id="ARBA00004961"/>
    </source>
</evidence>
<dbReference type="GO" id="GO:0005975">
    <property type="term" value="P:carbohydrate metabolic process"/>
    <property type="evidence" value="ECO:0007669"/>
    <property type="project" value="UniProtKB-UniRule"/>
</dbReference>
<evidence type="ECO:0000256" key="6">
    <source>
        <dbReference type="ARBA" id="ARBA00020337"/>
    </source>
</evidence>
<protein>
    <recommendedName>
        <fullName evidence="6 7">6-phosphogluconolactonase</fullName>
        <shortName evidence="7">6PGL</shortName>
        <ecNumber evidence="5 7">3.1.1.31</ecNumber>
    </recommendedName>
</protein>
<reference evidence="9" key="1">
    <citation type="submission" date="2008-06" db="EMBL/GenBank/DDBJ databases">
        <title>Complete sequence of chromosome of Prosthecochloris aestuarii DSM 271.</title>
        <authorList>
            <consortium name="US DOE Joint Genome Institute"/>
            <person name="Lucas S."/>
            <person name="Copeland A."/>
            <person name="Lapidus A."/>
            <person name="Glavina del Rio T."/>
            <person name="Dalin E."/>
            <person name="Tice H."/>
            <person name="Bruce D."/>
            <person name="Goodwin L."/>
            <person name="Pitluck S."/>
            <person name="Schmutz J."/>
            <person name="Larimer F."/>
            <person name="Land M."/>
            <person name="Hauser L."/>
            <person name="Kyrpides N."/>
            <person name="Anderson I."/>
            <person name="Liu Z."/>
            <person name="Li T."/>
            <person name="Zhao F."/>
            <person name="Overmann J."/>
            <person name="Bryant D.A."/>
            <person name="Richardson P."/>
        </authorList>
    </citation>
    <scope>NUCLEOTIDE SEQUENCE [LARGE SCALE GENOMIC DNA]</scope>
    <source>
        <strain evidence="9">DSM 271</strain>
    </source>
</reference>
<dbReference type="InterPro" id="IPR005900">
    <property type="entry name" value="6-phosphogluconolactonase_DevB"/>
</dbReference>
<accession>B4S4M1</accession>
<gene>
    <name evidence="7" type="primary">pgl</name>
    <name evidence="9" type="ordered locus">Paes_1905</name>
</gene>